<reference evidence="1 2" key="1">
    <citation type="submission" date="2018-10" db="EMBL/GenBank/DDBJ databases">
        <title>Phylogenomics of Brevibacillus.</title>
        <authorList>
            <person name="Dunlap C."/>
        </authorList>
    </citation>
    <scope>NUCLEOTIDE SEQUENCE [LARGE SCALE GENOMIC DNA]</scope>
    <source>
        <strain evidence="1 2">JCM 15774</strain>
    </source>
</reference>
<name>A0A3M8D8E2_9BACL</name>
<dbReference type="GO" id="GO:0004177">
    <property type="term" value="F:aminopeptidase activity"/>
    <property type="evidence" value="ECO:0007669"/>
    <property type="project" value="InterPro"/>
</dbReference>
<dbReference type="Proteomes" id="UP000269573">
    <property type="component" value="Unassembled WGS sequence"/>
</dbReference>
<dbReference type="SUPFAM" id="SSF144052">
    <property type="entry name" value="Thermophilic metalloprotease-like"/>
    <property type="match status" value="1"/>
</dbReference>
<proteinExistence type="predicted"/>
<dbReference type="GO" id="GO:0006508">
    <property type="term" value="P:proteolysis"/>
    <property type="evidence" value="ECO:0007669"/>
    <property type="project" value="InterPro"/>
</dbReference>
<dbReference type="InterPro" id="IPR000787">
    <property type="entry name" value="Peptidase_M29"/>
</dbReference>
<dbReference type="AlphaFoldDB" id="A0A3M8D8E2"/>
<dbReference type="EMBL" id="RHHU01000010">
    <property type="protein sequence ID" value="RNB84390.1"/>
    <property type="molecule type" value="Genomic_DNA"/>
</dbReference>
<protein>
    <submittedName>
        <fullName evidence="1">Uncharacterized protein</fullName>
    </submittedName>
</protein>
<comment type="caution">
    <text evidence="1">The sequence shown here is derived from an EMBL/GenBank/DDBJ whole genome shotgun (WGS) entry which is preliminary data.</text>
</comment>
<gene>
    <name evidence="1" type="ORF">EDM59_15000</name>
</gene>
<organism evidence="1 2">
    <name type="scientific">Brevibacillus nitrificans</name>
    <dbReference type="NCBI Taxonomy" id="651560"/>
    <lineage>
        <taxon>Bacteria</taxon>
        <taxon>Bacillati</taxon>
        <taxon>Bacillota</taxon>
        <taxon>Bacilli</taxon>
        <taxon>Bacillales</taxon>
        <taxon>Paenibacillaceae</taxon>
        <taxon>Brevibacillus</taxon>
    </lineage>
</organism>
<accession>A0A3M8D8E2</accession>
<dbReference type="PRINTS" id="PR00919">
    <property type="entry name" value="THERMOPTASE"/>
</dbReference>
<evidence type="ECO:0000313" key="2">
    <source>
        <dbReference type="Proteomes" id="UP000269573"/>
    </source>
</evidence>
<keyword evidence="2" id="KW-1185">Reference proteome</keyword>
<dbReference type="Pfam" id="PF02073">
    <property type="entry name" value="Peptidase_M29"/>
    <property type="match status" value="1"/>
</dbReference>
<sequence length="54" mass="5952">MQNSPALLSVRRGANDSGVHEDFMVGSDQLDIDGELADGTREPLFRQGNWIFST</sequence>
<evidence type="ECO:0000313" key="1">
    <source>
        <dbReference type="EMBL" id="RNB84390.1"/>
    </source>
</evidence>